<evidence type="ECO:0000313" key="2">
    <source>
        <dbReference type="Proteomes" id="UP001064048"/>
    </source>
</evidence>
<dbReference type="EMBL" id="CM046107">
    <property type="protein sequence ID" value="KAI8432470.1"/>
    <property type="molecule type" value="Genomic_DNA"/>
</dbReference>
<sequence length="236" mass="27451">MSQRLNKYGQHIGPELPGWTPRPWPARITFTGEYCRLEPVNAAVHGAKLYQAYALDDGRLWTYMFDGTFRSQDDFMEYVRRIEVSGDAVHFVVIDKKNNQPLGTMALMRIDTKNGVIEIGCIAFSSLLQRTRMSTECHYLLMMYVFETLGYRRYEWKNDSLNAASRRAALRLGFQFEGTFRQAVIYKGRSRDTNWFSLLDSEWPRNKAAMQAWLAADNFDTEGHNENDAWLMLESK</sequence>
<name>A0ACC0K8J7_CHOFU</name>
<gene>
    <name evidence="1" type="ORF">MSG28_004854</name>
</gene>
<protein>
    <submittedName>
        <fullName evidence="1">Uncharacterized protein</fullName>
    </submittedName>
</protein>
<reference evidence="1 2" key="1">
    <citation type="journal article" date="2022" name="Genome Biol. Evol.">
        <title>The Spruce Budworm Genome: Reconstructing the Evolutionary History of Antifreeze Proteins.</title>
        <authorList>
            <person name="Beliveau C."/>
            <person name="Gagne P."/>
            <person name="Picq S."/>
            <person name="Vernygora O."/>
            <person name="Keeling C.I."/>
            <person name="Pinkney K."/>
            <person name="Doucet D."/>
            <person name="Wen F."/>
            <person name="Johnston J.S."/>
            <person name="Maaroufi H."/>
            <person name="Boyle B."/>
            <person name="Laroche J."/>
            <person name="Dewar K."/>
            <person name="Juretic N."/>
            <person name="Blackburn G."/>
            <person name="Nisole A."/>
            <person name="Brunet B."/>
            <person name="Brandao M."/>
            <person name="Lumley L."/>
            <person name="Duan J."/>
            <person name="Quan G."/>
            <person name="Lucarotti C.J."/>
            <person name="Roe A.D."/>
            <person name="Sperling F.A.H."/>
            <person name="Levesque R.C."/>
            <person name="Cusson M."/>
        </authorList>
    </citation>
    <scope>NUCLEOTIDE SEQUENCE [LARGE SCALE GENOMIC DNA]</scope>
    <source>
        <strain evidence="1">Glfc:IPQL:Cfum</strain>
    </source>
</reference>
<proteinExistence type="predicted"/>
<keyword evidence="2" id="KW-1185">Reference proteome</keyword>
<evidence type="ECO:0000313" key="1">
    <source>
        <dbReference type="EMBL" id="KAI8432470.1"/>
    </source>
</evidence>
<accession>A0ACC0K8J7</accession>
<dbReference type="Proteomes" id="UP001064048">
    <property type="component" value="Chromosome 7"/>
</dbReference>
<organism evidence="1 2">
    <name type="scientific">Choristoneura fumiferana</name>
    <name type="common">Spruce budworm moth</name>
    <name type="synonym">Archips fumiferana</name>
    <dbReference type="NCBI Taxonomy" id="7141"/>
    <lineage>
        <taxon>Eukaryota</taxon>
        <taxon>Metazoa</taxon>
        <taxon>Ecdysozoa</taxon>
        <taxon>Arthropoda</taxon>
        <taxon>Hexapoda</taxon>
        <taxon>Insecta</taxon>
        <taxon>Pterygota</taxon>
        <taxon>Neoptera</taxon>
        <taxon>Endopterygota</taxon>
        <taxon>Lepidoptera</taxon>
        <taxon>Glossata</taxon>
        <taxon>Ditrysia</taxon>
        <taxon>Tortricoidea</taxon>
        <taxon>Tortricidae</taxon>
        <taxon>Tortricinae</taxon>
        <taxon>Choristoneura</taxon>
    </lineage>
</organism>
<comment type="caution">
    <text evidence="1">The sequence shown here is derived from an EMBL/GenBank/DDBJ whole genome shotgun (WGS) entry which is preliminary data.</text>
</comment>